<keyword evidence="2" id="KW-1185">Reference proteome</keyword>
<sequence>MTETIGNYQSELAIAFQLPEVTAQLNNISMLLDKPVAQRISNGPDYVVKTELLVNQKPLSITIKVFKRQNWLKDWHDWNKGSKAKRSFDAASFLQSNGISTPAPIAWLDRWEGKRLLESYYLCMYEPGISFRDALSDIYYNQRDNAPLMDLLQVVAPAIRAMHNAGFMHGDMGNQNILLPRDENGGWLKPQFIDLNRAKYSNKVLTQEQRAFDLARIALPGAYLKIFKTIYNNHEDFPADFDRLEQKARQRFWSHRRSGKWRHPIRHWKSKKLPKVKPVYPPVQDIWLWDEKSAQPMIVPGRQEKHAYRNWRYMFSMVWQGLCAAPTIYSTYKKLLAQSYNTPVDMSGRIGIALHPHPDYIETELKLLEQLGNPPVLIRFCHHETPVEWNRTIALVKHLRSKGIEVMLAVLQDRQALLQPESWKDFLTLIIENIGADVAHIEITHASNRLKWGIWSSDEYQQLMAPALELQQLFPQIKLTGPACIDFEYLPVIAALATHPKNQPLAALSHLLYVDRRGAPESTQGHKFSTLEKSALLKALAQWSDRCADKIIVSEVNWPVKHTGIWSPIGCPYETPKWRREQPGETDDDYANYMLRYYLITLCSGHVEQVFWWRLSAHGYGLVDDLNNFTPRPAFNALRQLLQLIGNARFTRKLATESNLYALEFDTKDKKITIAWTIDNSTSAVPREIHYDYILDRNGEPLPTAEISGTPIYLCLKR</sequence>
<dbReference type="InterPro" id="IPR011009">
    <property type="entry name" value="Kinase-like_dom_sf"/>
</dbReference>
<name>A0ABV7FI82_9GAMM</name>
<accession>A0ABV7FI82</accession>
<dbReference type="RefSeq" id="WP_378121468.1">
    <property type="nucleotide sequence ID" value="NZ_JBHRTF010000016.1"/>
</dbReference>
<protein>
    <submittedName>
        <fullName evidence="1">Lipopolysaccharide kinase InaA family protein</fullName>
    </submittedName>
</protein>
<dbReference type="SUPFAM" id="SSF51445">
    <property type="entry name" value="(Trans)glycosidases"/>
    <property type="match status" value="1"/>
</dbReference>
<dbReference type="Proteomes" id="UP001595555">
    <property type="component" value="Unassembled WGS sequence"/>
</dbReference>
<evidence type="ECO:0000313" key="2">
    <source>
        <dbReference type="Proteomes" id="UP001595555"/>
    </source>
</evidence>
<dbReference type="SUPFAM" id="SSF56112">
    <property type="entry name" value="Protein kinase-like (PK-like)"/>
    <property type="match status" value="1"/>
</dbReference>
<keyword evidence="1" id="KW-0808">Transferase</keyword>
<proteinExistence type="predicted"/>
<dbReference type="InterPro" id="IPR017853">
    <property type="entry name" value="GH"/>
</dbReference>
<dbReference type="EMBL" id="JBHRTF010000016">
    <property type="protein sequence ID" value="MFC3117331.1"/>
    <property type="molecule type" value="Genomic_DNA"/>
</dbReference>
<organism evidence="1 2">
    <name type="scientific">Cellvibrio fontiphilus</name>
    <dbReference type="NCBI Taxonomy" id="1815559"/>
    <lineage>
        <taxon>Bacteria</taxon>
        <taxon>Pseudomonadati</taxon>
        <taxon>Pseudomonadota</taxon>
        <taxon>Gammaproteobacteria</taxon>
        <taxon>Cellvibrionales</taxon>
        <taxon>Cellvibrionaceae</taxon>
        <taxon>Cellvibrio</taxon>
    </lineage>
</organism>
<reference evidence="2" key="1">
    <citation type="journal article" date="2019" name="Int. J. Syst. Evol. Microbiol.">
        <title>The Global Catalogue of Microorganisms (GCM) 10K type strain sequencing project: providing services to taxonomists for standard genome sequencing and annotation.</title>
        <authorList>
            <consortium name="The Broad Institute Genomics Platform"/>
            <consortium name="The Broad Institute Genome Sequencing Center for Infectious Disease"/>
            <person name="Wu L."/>
            <person name="Ma J."/>
        </authorList>
    </citation>
    <scope>NUCLEOTIDE SEQUENCE [LARGE SCALE GENOMIC DNA]</scope>
    <source>
        <strain evidence="2">KCTC 52237</strain>
    </source>
</reference>
<dbReference type="Gene3D" id="3.20.20.80">
    <property type="entry name" value="Glycosidases"/>
    <property type="match status" value="1"/>
</dbReference>
<dbReference type="Gene3D" id="1.10.510.10">
    <property type="entry name" value="Transferase(Phosphotransferase) domain 1"/>
    <property type="match status" value="1"/>
</dbReference>
<keyword evidence="1" id="KW-0418">Kinase</keyword>
<gene>
    <name evidence="1" type="ORF">ACFODX_17310</name>
</gene>
<comment type="caution">
    <text evidence="1">The sequence shown here is derived from an EMBL/GenBank/DDBJ whole genome shotgun (WGS) entry which is preliminary data.</text>
</comment>
<dbReference type="GO" id="GO:0016301">
    <property type="term" value="F:kinase activity"/>
    <property type="evidence" value="ECO:0007669"/>
    <property type="project" value="UniProtKB-KW"/>
</dbReference>
<dbReference type="Pfam" id="PF06293">
    <property type="entry name" value="Kdo"/>
    <property type="match status" value="1"/>
</dbReference>
<evidence type="ECO:0000313" key="1">
    <source>
        <dbReference type="EMBL" id="MFC3117331.1"/>
    </source>
</evidence>